<evidence type="ECO:0000256" key="1">
    <source>
        <dbReference type="ARBA" id="ARBA00004651"/>
    </source>
</evidence>
<reference evidence="8 9" key="1">
    <citation type="submission" date="2024-03" db="EMBL/GenBank/DDBJ databases">
        <title>YIM 134122 draft genome.</title>
        <authorList>
            <person name="Zuo S."/>
            <person name="Xiong L."/>
        </authorList>
    </citation>
    <scope>NUCLEOTIDE SEQUENCE [LARGE SCALE GENOMIC DNA]</scope>
    <source>
        <strain evidence="8 9">YIM 134122</strain>
    </source>
</reference>
<comment type="caution">
    <text evidence="8">The sequence shown here is derived from an EMBL/GenBank/DDBJ whole genome shotgun (WGS) entry which is preliminary data.</text>
</comment>
<proteinExistence type="predicted"/>
<keyword evidence="5 6" id="KW-0472">Membrane</keyword>
<dbReference type="InterPro" id="IPR018076">
    <property type="entry name" value="T2SS_GspF_dom"/>
</dbReference>
<gene>
    <name evidence="8" type="ORF">WJX64_02705</name>
</gene>
<evidence type="ECO:0000256" key="6">
    <source>
        <dbReference type="SAM" id="Phobius"/>
    </source>
</evidence>
<evidence type="ECO:0000256" key="2">
    <source>
        <dbReference type="ARBA" id="ARBA00022475"/>
    </source>
</evidence>
<dbReference type="RefSeq" id="WP_342111561.1">
    <property type="nucleotide sequence ID" value="NZ_JBCAUN010000001.1"/>
</dbReference>
<keyword evidence="2" id="KW-1003">Cell membrane</keyword>
<feature type="transmembrane region" description="Helical" evidence="6">
    <location>
        <begin position="6"/>
        <end position="26"/>
    </location>
</feature>
<keyword evidence="3 6" id="KW-0812">Transmembrane</keyword>
<organism evidence="8 9">
    <name type="scientific">Leifsonia stereocauli</name>
    <dbReference type="NCBI Taxonomy" id="3134136"/>
    <lineage>
        <taxon>Bacteria</taxon>
        <taxon>Bacillati</taxon>
        <taxon>Actinomycetota</taxon>
        <taxon>Actinomycetes</taxon>
        <taxon>Micrococcales</taxon>
        <taxon>Microbacteriaceae</taxon>
        <taxon>Leifsonia</taxon>
    </lineage>
</organism>
<feature type="domain" description="Type II secretion system protein GspF" evidence="7">
    <location>
        <begin position="120"/>
        <end position="244"/>
    </location>
</feature>
<comment type="subcellular location">
    <subcellularLocation>
        <location evidence="1">Cell membrane</location>
        <topology evidence="1">Multi-pass membrane protein</topology>
    </subcellularLocation>
</comment>
<protein>
    <submittedName>
        <fullName evidence="8">Type II secretion system F family protein</fullName>
    </submittedName>
</protein>
<evidence type="ECO:0000256" key="4">
    <source>
        <dbReference type="ARBA" id="ARBA00022989"/>
    </source>
</evidence>
<feature type="transmembrane region" description="Helical" evidence="6">
    <location>
        <begin position="225"/>
        <end position="246"/>
    </location>
</feature>
<evidence type="ECO:0000256" key="5">
    <source>
        <dbReference type="ARBA" id="ARBA00023136"/>
    </source>
</evidence>
<evidence type="ECO:0000313" key="9">
    <source>
        <dbReference type="Proteomes" id="UP001425155"/>
    </source>
</evidence>
<keyword evidence="9" id="KW-1185">Reference proteome</keyword>
<accession>A0ABU9W0D9</accession>
<dbReference type="PANTHER" id="PTHR35007">
    <property type="entry name" value="INTEGRAL MEMBRANE PROTEIN-RELATED"/>
    <property type="match status" value="1"/>
</dbReference>
<dbReference type="EMBL" id="JBCLVG010000001">
    <property type="protein sequence ID" value="MEN1945447.1"/>
    <property type="molecule type" value="Genomic_DNA"/>
</dbReference>
<evidence type="ECO:0000313" key="8">
    <source>
        <dbReference type="EMBL" id="MEN1945447.1"/>
    </source>
</evidence>
<feature type="transmembrane region" description="Helical" evidence="6">
    <location>
        <begin position="47"/>
        <end position="71"/>
    </location>
</feature>
<evidence type="ECO:0000256" key="3">
    <source>
        <dbReference type="ARBA" id="ARBA00022692"/>
    </source>
</evidence>
<dbReference type="Proteomes" id="UP001425155">
    <property type="component" value="Unassembled WGS sequence"/>
</dbReference>
<feature type="transmembrane region" description="Helical" evidence="6">
    <location>
        <begin position="77"/>
        <end position="102"/>
    </location>
</feature>
<keyword evidence="4 6" id="KW-1133">Transmembrane helix</keyword>
<dbReference type="Pfam" id="PF00482">
    <property type="entry name" value="T2SSF"/>
    <property type="match status" value="1"/>
</dbReference>
<name>A0ABU9W0D9_9MICO</name>
<sequence length="291" mass="30475">MISAQAVAVACVAGAGVLLVLSPWLWPRSGASPRRSDSAGERMRARLALAGLGGVPPAALLLISALVGLAAAGLMQAIVGVSALSVAAGVVGFAAPALVVTLRARARRVANRALWPDVVDHLLSAVRAGIALPDAVASLSKSGPTGTRASFAAFEREYRATGNFSHSIDRLKDDLADPVADRLLETLRMAREVGGSDLGEVLRSLAAYLRDDAVVRAELRARQSWIVNAARLGVVAPWIVLLMLSTRPEGAAAYNSPAGALLILVGLLVSALAYLLMIRVGKLPEEQRWFR</sequence>
<feature type="transmembrane region" description="Helical" evidence="6">
    <location>
        <begin position="258"/>
        <end position="278"/>
    </location>
</feature>
<dbReference type="PANTHER" id="PTHR35007:SF3">
    <property type="entry name" value="POSSIBLE CONSERVED ALANINE RICH MEMBRANE PROTEIN"/>
    <property type="match status" value="1"/>
</dbReference>
<evidence type="ECO:0000259" key="7">
    <source>
        <dbReference type="Pfam" id="PF00482"/>
    </source>
</evidence>